<dbReference type="RefSeq" id="WP_382399612.1">
    <property type="nucleotide sequence ID" value="NZ_JBHSWH010000001.1"/>
</dbReference>
<feature type="compositionally biased region" description="Polar residues" evidence="1">
    <location>
        <begin position="321"/>
        <end position="331"/>
    </location>
</feature>
<protein>
    <submittedName>
        <fullName evidence="2">Uncharacterized protein</fullName>
    </submittedName>
</protein>
<gene>
    <name evidence="2" type="ORF">ACFQDH_06530</name>
</gene>
<feature type="compositionally biased region" description="Low complexity" evidence="1">
    <location>
        <begin position="256"/>
        <end position="288"/>
    </location>
</feature>
<sequence length="361" mass="38536">MTEHEHDVPPRPAFVLQVRNDANGAPTAWLDDEQITVPPGVGVHRALIRAARRRADRTEPGHTIRVAGMTPDGATFHLGIGPDGDAWEVPPPEADEEPVAAGPAPPDGGPVPDDISHVIELQDLDGRLVGLVDDEEVTLIPGVDPYDQLLRQARRRADEHAPGKTVRVLGRTPGARVWHIALTPDGTPQVVAPVHSQPAPRVERVEPAAPVNAFRPAAPSTPAEEPGPQPAYAPEDDETESRTPPTAALTDDRGRPIPTTTAPATAPHGFGTTPRKTSGTTPTSPTRSRPGKHAATGLHGAPFCSAVPVRWPWSAPRLRGSSRSAPMTTARTNRHPRCPARRCRTAFDRPRACRPATCGRS</sequence>
<reference evidence="3" key="1">
    <citation type="journal article" date="2019" name="Int. J. Syst. Evol. Microbiol.">
        <title>The Global Catalogue of Microorganisms (GCM) 10K type strain sequencing project: providing services to taxonomists for standard genome sequencing and annotation.</title>
        <authorList>
            <consortium name="The Broad Institute Genomics Platform"/>
            <consortium name="The Broad Institute Genome Sequencing Center for Infectious Disease"/>
            <person name="Wu L."/>
            <person name="Ma J."/>
        </authorList>
    </citation>
    <scope>NUCLEOTIDE SEQUENCE [LARGE SCALE GENOMIC DNA]</scope>
    <source>
        <strain evidence="3">CCUG 58127</strain>
    </source>
</reference>
<name>A0ABW2ADN4_9MICO</name>
<proteinExistence type="predicted"/>
<evidence type="ECO:0000313" key="3">
    <source>
        <dbReference type="Proteomes" id="UP001596298"/>
    </source>
</evidence>
<feature type="region of interest" description="Disordered" evidence="1">
    <location>
        <begin position="315"/>
        <end position="337"/>
    </location>
</feature>
<dbReference type="EMBL" id="JBHSWH010000001">
    <property type="protein sequence ID" value="MFC6704931.1"/>
    <property type="molecule type" value="Genomic_DNA"/>
</dbReference>
<organism evidence="2 3">
    <name type="scientific">Flexivirga alba</name>
    <dbReference type="NCBI Taxonomy" id="702742"/>
    <lineage>
        <taxon>Bacteria</taxon>
        <taxon>Bacillati</taxon>
        <taxon>Actinomycetota</taxon>
        <taxon>Actinomycetes</taxon>
        <taxon>Micrococcales</taxon>
        <taxon>Dermacoccaceae</taxon>
        <taxon>Flexivirga</taxon>
    </lineage>
</organism>
<dbReference type="Proteomes" id="UP001596298">
    <property type="component" value="Unassembled WGS sequence"/>
</dbReference>
<comment type="caution">
    <text evidence="2">The sequence shown here is derived from an EMBL/GenBank/DDBJ whole genome shotgun (WGS) entry which is preliminary data.</text>
</comment>
<evidence type="ECO:0000313" key="2">
    <source>
        <dbReference type="EMBL" id="MFC6704931.1"/>
    </source>
</evidence>
<keyword evidence="3" id="KW-1185">Reference proteome</keyword>
<accession>A0ABW2ADN4</accession>
<feature type="region of interest" description="Disordered" evidence="1">
    <location>
        <begin position="186"/>
        <end position="297"/>
    </location>
</feature>
<feature type="region of interest" description="Disordered" evidence="1">
    <location>
        <begin position="89"/>
        <end position="110"/>
    </location>
</feature>
<evidence type="ECO:0000256" key="1">
    <source>
        <dbReference type="SAM" id="MobiDB-lite"/>
    </source>
</evidence>